<dbReference type="PANTHER" id="PTHR47478:SF1">
    <property type="entry name" value="PYRIMIDINE 5'-NUCLEOTIDASE YJJG"/>
    <property type="match status" value="1"/>
</dbReference>
<protein>
    <submittedName>
        <fullName evidence="1">Pyrimidine 5'-nucleotidase YjjG</fullName>
        <ecNumber evidence="1">3.1.3.5</ecNumber>
    </submittedName>
</protein>
<dbReference type="NCBIfam" id="TIGR01549">
    <property type="entry name" value="HAD-SF-IA-v1"/>
    <property type="match status" value="1"/>
</dbReference>
<dbReference type="InterPro" id="IPR036412">
    <property type="entry name" value="HAD-like_sf"/>
</dbReference>
<dbReference type="Gene3D" id="3.40.50.1000">
    <property type="entry name" value="HAD superfamily/HAD-like"/>
    <property type="match status" value="1"/>
</dbReference>
<evidence type="ECO:0000313" key="1">
    <source>
        <dbReference type="EMBL" id="MPM51145.1"/>
    </source>
</evidence>
<dbReference type="EMBL" id="VSSQ01013283">
    <property type="protein sequence ID" value="MPM51145.1"/>
    <property type="molecule type" value="Genomic_DNA"/>
</dbReference>
<dbReference type="PANTHER" id="PTHR47478">
    <property type="match status" value="1"/>
</dbReference>
<organism evidence="1">
    <name type="scientific">bioreactor metagenome</name>
    <dbReference type="NCBI Taxonomy" id="1076179"/>
    <lineage>
        <taxon>unclassified sequences</taxon>
        <taxon>metagenomes</taxon>
        <taxon>ecological metagenomes</taxon>
    </lineage>
</organism>
<accession>A0A645AD63</accession>
<dbReference type="InterPro" id="IPR023214">
    <property type="entry name" value="HAD_sf"/>
</dbReference>
<dbReference type="AlphaFoldDB" id="A0A645AD63"/>
<dbReference type="SUPFAM" id="SSF56784">
    <property type="entry name" value="HAD-like"/>
    <property type="match status" value="1"/>
</dbReference>
<gene>
    <name evidence="1" type="primary">yjjG_11</name>
    <name evidence="1" type="ORF">SDC9_97892</name>
</gene>
<comment type="caution">
    <text evidence="1">The sequence shown here is derived from an EMBL/GenBank/DDBJ whole genome shotgun (WGS) entry which is preliminary data.</text>
</comment>
<dbReference type="Pfam" id="PF13242">
    <property type="entry name" value="Hydrolase_like"/>
    <property type="match status" value="1"/>
</dbReference>
<sequence>MFISQEMGVQKPDKAYFDHILNAFGTDDRTKFLMIGDSFSADMQGGVNAGIDTCWYQNPGAEPDADIRPTYVVRGYDELLDLLL</sequence>
<dbReference type="GO" id="GO:0008253">
    <property type="term" value="F:5'-nucleotidase activity"/>
    <property type="evidence" value="ECO:0007669"/>
    <property type="project" value="UniProtKB-EC"/>
</dbReference>
<dbReference type="EC" id="3.1.3.5" evidence="1"/>
<keyword evidence="1" id="KW-0378">Hydrolase</keyword>
<proteinExistence type="predicted"/>
<dbReference type="InterPro" id="IPR006439">
    <property type="entry name" value="HAD-SF_hydro_IA"/>
</dbReference>
<dbReference type="InterPro" id="IPR052550">
    <property type="entry name" value="Pyrimidine_5'-ntase_YjjG"/>
</dbReference>
<reference evidence="1" key="1">
    <citation type="submission" date="2019-08" db="EMBL/GenBank/DDBJ databases">
        <authorList>
            <person name="Kucharzyk K."/>
            <person name="Murdoch R.W."/>
            <person name="Higgins S."/>
            <person name="Loffler F."/>
        </authorList>
    </citation>
    <scope>NUCLEOTIDE SEQUENCE</scope>
</reference>
<name>A0A645AD63_9ZZZZ</name>